<sequence>MSRDPVVIEQAEVTGWQSVPKRSVLEDTPLRKELLVRHPALRGDHQIVTPMAKDMYRALKVAVLLAQPGTYFTGAPGEGRSSALRACAHLLEHEYSHIVTYQHVSTEMGIFNEKVALQDMLTSAGHAVLTGSPIMLRERLVGKILDDLRRRGIGHTALWCVDNAHNMQRRELEVLADLQHRLWDNGMELLTVMMADPSPLPRSARGTACSGSDLSRRFFGHEHPLRGLCKPGDVTDILDAFDSLDFPEGTEVRWTEFFLPLAYQHGLRLAQEGPALYEAMVQCSPHADKSPATLATLFGAVRRALLRNAGADGAHFRFNPDEWRRAVGTAQARADYVPPRLYGNSP</sequence>
<dbReference type="Proteomes" id="UP000706525">
    <property type="component" value="Unassembled WGS sequence"/>
</dbReference>
<proteinExistence type="predicted"/>
<name>A0ABN7XYB7_9BURK</name>
<evidence type="ECO:0000313" key="1">
    <source>
        <dbReference type="EMBL" id="CAG9166104.1"/>
    </source>
</evidence>
<dbReference type="EMBL" id="CAJZAG010000002">
    <property type="protein sequence ID" value="CAG9166104.1"/>
    <property type="molecule type" value="Genomic_DNA"/>
</dbReference>
<keyword evidence="2" id="KW-1185">Reference proteome</keyword>
<accession>A0ABN7XYB7</accession>
<evidence type="ECO:0008006" key="3">
    <source>
        <dbReference type="Google" id="ProtNLM"/>
    </source>
</evidence>
<gene>
    <name evidence="1" type="ORF">LMG32289_00927</name>
</gene>
<organism evidence="1 2">
    <name type="scientific">Cupriavidus pampae</name>
    <dbReference type="NCBI Taxonomy" id="659251"/>
    <lineage>
        <taxon>Bacteria</taxon>
        <taxon>Pseudomonadati</taxon>
        <taxon>Pseudomonadota</taxon>
        <taxon>Betaproteobacteria</taxon>
        <taxon>Burkholderiales</taxon>
        <taxon>Burkholderiaceae</taxon>
        <taxon>Cupriavidus</taxon>
    </lineage>
</organism>
<reference evidence="1 2" key="1">
    <citation type="submission" date="2021-08" db="EMBL/GenBank/DDBJ databases">
        <authorList>
            <person name="Peeters C."/>
        </authorList>
    </citation>
    <scope>NUCLEOTIDE SEQUENCE [LARGE SCALE GENOMIC DNA]</scope>
    <source>
        <strain evidence="1 2">LMG 32289</strain>
    </source>
</reference>
<protein>
    <recommendedName>
        <fullName evidence="3">ATP-binding protein</fullName>
    </recommendedName>
</protein>
<evidence type="ECO:0000313" key="2">
    <source>
        <dbReference type="Proteomes" id="UP000706525"/>
    </source>
</evidence>
<comment type="caution">
    <text evidence="1">The sequence shown here is derived from an EMBL/GenBank/DDBJ whole genome shotgun (WGS) entry which is preliminary data.</text>
</comment>